<dbReference type="RefSeq" id="WP_144982911.1">
    <property type="nucleotide sequence ID" value="NZ_CP037920.1"/>
</dbReference>
<protein>
    <submittedName>
        <fullName evidence="1">Uncharacterized protein</fullName>
    </submittedName>
</protein>
<dbReference type="KEGG" id="gaw:V144x_12650"/>
<evidence type="ECO:0000313" key="2">
    <source>
        <dbReference type="Proteomes" id="UP000318704"/>
    </source>
</evidence>
<dbReference type="Proteomes" id="UP000318704">
    <property type="component" value="Chromosome"/>
</dbReference>
<reference evidence="1 2" key="1">
    <citation type="submission" date="2019-03" db="EMBL/GenBank/DDBJ databases">
        <title>Deep-cultivation of Planctomycetes and their phenomic and genomic characterization uncovers novel biology.</title>
        <authorList>
            <person name="Wiegand S."/>
            <person name="Jogler M."/>
            <person name="Boedeker C."/>
            <person name="Pinto D."/>
            <person name="Vollmers J."/>
            <person name="Rivas-Marin E."/>
            <person name="Kohn T."/>
            <person name="Peeters S.H."/>
            <person name="Heuer A."/>
            <person name="Rast P."/>
            <person name="Oberbeckmann S."/>
            <person name="Bunk B."/>
            <person name="Jeske O."/>
            <person name="Meyerdierks A."/>
            <person name="Storesund J.E."/>
            <person name="Kallscheuer N."/>
            <person name="Luecker S."/>
            <person name="Lage O.M."/>
            <person name="Pohl T."/>
            <person name="Merkel B.J."/>
            <person name="Hornburger P."/>
            <person name="Mueller R.-W."/>
            <person name="Bruemmer F."/>
            <person name="Labrenz M."/>
            <person name="Spormann A.M."/>
            <person name="Op den Camp H."/>
            <person name="Overmann J."/>
            <person name="Amann R."/>
            <person name="Jetten M.S.M."/>
            <person name="Mascher T."/>
            <person name="Medema M.H."/>
            <person name="Devos D.P."/>
            <person name="Kaster A.-K."/>
            <person name="Ovreas L."/>
            <person name="Rohde M."/>
            <person name="Galperin M.Y."/>
            <person name="Jogler C."/>
        </authorList>
    </citation>
    <scope>NUCLEOTIDE SEQUENCE [LARGE SCALE GENOMIC DNA]</scope>
    <source>
        <strain evidence="1 2">V144</strain>
    </source>
</reference>
<accession>A0A517VS19</accession>
<evidence type="ECO:0000313" key="1">
    <source>
        <dbReference type="EMBL" id="QDT95818.1"/>
    </source>
</evidence>
<gene>
    <name evidence="1" type="ORF">V144x_12650</name>
</gene>
<organism evidence="1 2">
    <name type="scientific">Gimesia aquarii</name>
    <dbReference type="NCBI Taxonomy" id="2527964"/>
    <lineage>
        <taxon>Bacteria</taxon>
        <taxon>Pseudomonadati</taxon>
        <taxon>Planctomycetota</taxon>
        <taxon>Planctomycetia</taxon>
        <taxon>Planctomycetales</taxon>
        <taxon>Planctomycetaceae</taxon>
        <taxon>Gimesia</taxon>
    </lineage>
</organism>
<sequence length="524" mass="59198">MSLNERKYLLPVLTVVFLLSTFLIPLRGEDENKRTREEWVKICEKKLKQVEAGMERWASAGIPPFKIRDIMLAEFIPNMKAGKYQEAEKVADRALKMLKKGPLVYKPEDLKKYLRKTKETQYIILPIREAGQLYGGQTDGLDNGIQQTIAKIGKATDPRQRNWGFHLIIHTWKFDPKHSVNKRADIARAVRSAFDVAIRNNVAVHFTIDSHEWENRPDLWNYADKEKPGYDPKNKANVEWIDWDGTPHPHRYRNWGVPESMAPVICYNSPHVLREVSRMIGEVVAPPIKAGLDRLKKEGKEYLFSGVTVGAEPSLPNYENIDRLRPQIAKLMDQDGSPKARLGFNALTNKGYSKTEPPKDFGRALAQINQEYTSFWSQKLAEAGIPIQKMYTHVAAGAGVVGSPQVEFTNAPLDIAFNHHSRPGWTTYPVGPFRNDFALLYEELARHGNPHWASTEASPTMGPSGGKHSLSMKDYLARHFDYGATVIVFNTGATSKALSDSLTEGVWGKEALQAYREHLAPPSK</sequence>
<dbReference type="AlphaFoldDB" id="A0A517VS19"/>
<name>A0A517VS19_9PLAN</name>
<proteinExistence type="predicted"/>
<dbReference type="EMBL" id="CP037920">
    <property type="protein sequence ID" value="QDT95818.1"/>
    <property type="molecule type" value="Genomic_DNA"/>
</dbReference>